<feature type="domain" description="STAS" evidence="3">
    <location>
        <begin position="10"/>
        <end position="113"/>
    </location>
</feature>
<reference evidence="4 6" key="1">
    <citation type="submission" date="2016-06" db="EMBL/GenBank/DDBJ databases">
        <title>Complete genome sequence of Streptomyces griseochromogenes ATCC 14511, the Blasticidin S producer.</title>
        <authorList>
            <person name="Wu L."/>
        </authorList>
    </citation>
    <scope>NUCLEOTIDE SEQUENCE [LARGE SCALE GENOMIC DNA]</scope>
    <source>
        <strain evidence="4 6">ATCC 14511</strain>
    </source>
</reference>
<organism evidence="4 6">
    <name type="scientific">Streptomyces griseochromogenes</name>
    <dbReference type="NCBI Taxonomy" id="68214"/>
    <lineage>
        <taxon>Bacteria</taxon>
        <taxon>Bacillati</taxon>
        <taxon>Actinomycetota</taxon>
        <taxon>Actinomycetes</taxon>
        <taxon>Kitasatosporales</taxon>
        <taxon>Streptomycetaceae</taxon>
        <taxon>Streptomyces</taxon>
    </lineage>
</organism>
<protein>
    <recommendedName>
        <fullName evidence="2">Anti-sigma factor antagonist</fullName>
    </recommendedName>
</protein>
<dbReference type="CDD" id="cd07043">
    <property type="entry name" value="STAS_anti-anti-sigma_factors"/>
    <property type="match status" value="1"/>
</dbReference>
<accession>A0A1B1AYN5</accession>
<proteinExistence type="inferred from homology"/>
<name>A0A1B1AYN5_9ACTN</name>
<dbReference type="EMBL" id="JAGGLP010000020">
    <property type="protein sequence ID" value="MBP2054231.1"/>
    <property type="molecule type" value="Genomic_DNA"/>
</dbReference>
<evidence type="ECO:0000313" key="6">
    <source>
        <dbReference type="Proteomes" id="UP000092659"/>
    </source>
</evidence>
<dbReference type="PROSITE" id="PS50801">
    <property type="entry name" value="STAS"/>
    <property type="match status" value="1"/>
</dbReference>
<dbReference type="SUPFAM" id="SSF52091">
    <property type="entry name" value="SpoIIaa-like"/>
    <property type="match status" value="1"/>
</dbReference>
<gene>
    <name evidence="4" type="ORF">AVL59_20485</name>
    <name evidence="5" type="ORF">J2Z21_007234</name>
</gene>
<dbReference type="EMBL" id="CP016279">
    <property type="protein sequence ID" value="ANP51657.1"/>
    <property type="molecule type" value="Genomic_DNA"/>
</dbReference>
<dbReference type="Gene3D" id="3.30.750.24">
    <property type="entry name" value="STAS domain"/>
    <property type="match status" value="1"/>
</dbReference>
<evidence type="ECO:0000256" key="2">
    <source>
        <dbReference type="RuleBase" id="RU003749"/>
    </source>
</evidence>
<dbReference type="PANTHER" id="PTHR33495:SF2">
    <property type="entry name" value="ANTI-SIGMA FACTOR ANTAGONIST TM_1081-RELATED"/>
    <property type="match status" value="1"/>
</dbReference>
<evidence type="ECO:0000313" key="7">
    <source>
        <dbReference type="Proteomes" id="UP001519309"/>
    </source>
</evidence>
<evidence type="ECO:0000313" key="4">
    <source>
        <dbReference type="EMBL" id="ANP51657.1"/>
    </source>
</evidence>
<dbReference type="InterPro" id="IPR002645">
    <property type="entry name" value="STAS_dom"/>
</dbReference>
<dbReference type="InterPro" id="IPR003658">
    <property type="entry name" value="Anti-sigma_ant"/>
</dbReference>
<dbReference type="RefSeq" id="WP_067306501.1">
    <property type="nucleotide sequence ID" value="NZ_CP016279.1"/>
</dbReference>
<dbReference type="NCBIfam" id="TIGR00377">
    <property type="entry name" value="ant_ant_sig"/>
    <property type="match status" value="1"/>
</dbReference>
<comment type="similarity">
    <text evidence="1 2">Belongs to the anti-sigma-factor antagonist family.</text>
</comment>
<evidence type="ECO:0000313" key="5">
    <source>
        <dbReference type="EMBL" id="MBP2054231.1"/>
    </source>
</evidence>
<dbReference type="InterPro" id="IPR036513">
    <property type="entry name" value="STAS_dom_sf"/>
</dbReference>
<sequence length="113" mass="12120">MSENHTRAAAFPAGQTAGGATVVALHGEIDVLVAGTLAERLDALTALPDHDLVLDLRQVVFIDCAGLGILCRTRNRTLARQGRLRLVTDSTDFKRLLHATGLASLFEVQPHLP</sequence>
<evidence type="ECO:0000259" key="3">
    <source>
        <dbReference type="PROSITE" id="PS50801"/>
    </source>
</evidence>
<dbReference type="Pfam" id="PF01740">
    <property type="entry name" value="STAS"/>
    <property type="match status" value="1"/>
</dbReference>
<evidence type="ECO:0000256" key="1">
    <source>
        <dbReference type="ARBA" id="ARBA00009013"/>
    </source>
</evidence>
<dbReference type="Proteomes" id="UP000092659">
    <property type="component" value="Chromosome"/>
</dbReference>
<dbReference type="KEGG" id="sgs:AVL59_20485"/>
<keyword evidence="7" id="KW-1185">Reference proteome</keyword>
<dbReference type="STRING" id="68214.AVL59_20485"/>
<dbReference type="OrthoDB" id="4833278at2"/>
<dbReference type="GO" id="GO:0043856">
    <property type="term" value="F:anti-sigma factor antagonist activity"/>
    <property type="evidence" value="ECO:0007669"/>
    <property type="project" value="InterPro"/>
</dbReference>
<dbReference type="AlphaFoldDB" id="A0A1B1AYN5"/>
<reference evidence="5 7" key="2">
    <citation type="submission" date="2021-03" db="EMBL/GenBank/DDBJ databases">
        <title>Genomic Encyclopedia of Type Strains, Phase IV (KMG-IV): sequencing the most valuable type-strain genomes for metagenomic binning, comparative biology and taxonomic classification.</title>
        <authorList>
            <person name="Goeker M."/>
        </authorList>
    </citation>
    <scope>NUCLEOTIDE SEQUENCE [LARGE SCALE GENOMIC DNA]</scope>
    <source>
        <strain evidence="5 7">DSM 40499</strain>
    </source>
</reference>
<dbReference type="Proteomes" id="UP001519309">
    <property type="component" value="Unassembled WGS sequence"/>
</dbReference>
<dbReference type="PANTHER" id="PTHR33495">
    <property type="entry name" value="ANTI-SIGMA FACTOR ANTAGONIST TM_1081-RELATED-RELATED"/>
    <property type="match status" value="1"/>
</dbReference>